<evidence type="ECO:0000313" key="3">
    <source>
        <dbReference type="Proteomes" id="UP000265515"/>
    </source>
</evidence>
<accession>A0A388L3D3</accession>
<protein>
    <submittedName>
        <fullName evidence="2">Uncharacterized protein</fullName>
    </submittedName>
</protein>
<comment type="caution">
    <text evidence="2">The sequence shown here is derived from an EMBL/GenBank/DDBJ whole genome shotgun (WGS) entry which is preliminary data.</text>
</comment>
<feature type="region of interest" description="Disordered" evidence="1">
    <location>
        <begin position="15"/>
        <end position="62"/>
    </location>
</feature>
<sequence>MEMNRDRQLLFRCNAARDRSISSESQMEFQEWRRDGIRVSDGEGDDGDGDGDGDGDDGDADEIKSRWEMEKVMEMMKMEMEKKSGNGEGDGEGEGVMEMAKETTTCLCATSLSAVSPKNTIDLILNGHIAKVEDKRRNMAKESEGILDKTTKLEETLKRIWEVAKDLGVDDTRVDGDGYDPALMGIMGEKEEELRQLLDNQPPAPPPPEGEGDEAGRNKRNGFVPISSAQWLEGRVRRQQDRGWVGSGFNNLAPIDIKGWKFLANISKSEVEKCQRKALAGTLDYANTTPHFGGPTSIRIVKPKIWEAQRSSVQPAVSIGNFAIADILTAQPQITIVVGVILTVECKGVAIGELRGFGTRTEEGIIICDVRLRGVSGDEAFPGKQTWLLWPTMRTTMGEVASSIAATLDHGEDIGGDCFYGFGGLFGPDSDYWAKILRIGDALFAEPRPRGPYTDGALVLTGSNIAYAANEASGGMAGESAGVHPEAVAHCSSAA</sequence>
<feature type="compositionally biased region" description="Acidic residues" evidence="1">
    <location>
        <begin position="42"/>
        <end position="60"/>
    </location>
</feature>
<dbReference type="Gramene" id="GBG76713">
    <property type="protein sequence ID" value="GBG76713"/>
    <property type="gene ID" value="CBR_g22933"/>
</dbReference>
<dbReference type="EMBL" id="BFEA01000251">
    <property type="protein sequence ID" value="GBG76713.1"/>
    <property type="molecule type" value="Genomic_DNA"/>
</dbReference>
<reference evidence="2 3" key="1">
    <citation type="journal article" date="2018" name="Cell">
        <title>The Chara Genome: Secondary Complexity and Implications for Plant Terrestrialization.</title>
        <authorList>
            <person name="Nishiyama T."/>
            <person name="Sakayama H."/>
            <person name="Vries J.D."/>
            <person name="Buschmann H."/>
            <person name="Saint-Marcoux D."/>
            <person name="Ullrich K.K."/>
            <person name="Haas F.B."/>
            <person name="Vanderstraeten L."/>
            <person name="Becker D."/>
            <person name="Lang D."/>
            <person name="Vosolsobe S."/>
            <person name="Rombauts S."/>
            <person name="Wilhelmsson P.K.I."/>
            <person name="Janitza P."/>
            <person name="Kern R."/>
            <person name="Heyl A."/>
            <person name="Rumpler F."/>
            <person name="Villalobos L.I.A.C."/>
            <person name="Clay J.M."/>
            <person name="Skokan R."/>
            <person name="Toyoda A."/>
            <person name="Suzuki Y."/>
            <person name="Kagoshima H."/>
            <person name="Schijlen E."/>
            <person name="Tajeshwar N."/>
            <person name="Catarino B."/>
            <person name="Hetherington A.J."/>
            <person name="Saltykova A."/>
            <person name="Bonnot C."/>
            <person name="Breuninger H."/>
            <person name="Symeonidi A."/>
            <person name="Radhakrishnan G.V."/>
            <person name="Van Nieuwerburgh F."/>
            <person name="Deforce D."/>
            <person name="Chang C."/>
            <person name="Karol K.G."/>
            <person name="Hedrich R."/>
            <person name="Ulvskov P."/>
            <person name="Glockner G."/>
            <person name="Delwiche C.F."/>
            <person name="Petrasek J."/>
            <person name="Van de Peer Y."/>
            <person name="Friml J."/>
            <person name="Beilby M."/>
            <person name="Dolan L."/>
            <person name="Kohara Y."/>
            <person name="Sugano S."/>
            <person name="Fujiyama A."/>
            <person name="Delaux P.-M."/>
            <person name="Quint M."/>
            <person name="TheiBen G."/>
            <person name="Hagemann M."/>
            <person name="Harholt J."/>
            <person name="Dunand C."/>
            <person name="Zachgo S."/>
            <person name="Langdale J."/>
            <person name="Maumus F."/>
            <person name="Straeten D.V.D."/>
            <person name="Gould S.B."/>
            <person name="Rensing S.A."/>
        </authorList>
    </citation>
    <scope>NUCLEOTIDE SEQUENCE [LARGE SCALE GENOMIC DNA]</scope>
    <source>
        <strain evidence="2 3">S276</strain>
    </source>
</reference>
<dbReference type="Proteomes" id="UP000265515">
    <property type="component" value="Unassembled WGS sequence"/>
</dbReference>
<gene>
    <name evidence="2" type="ORF">CBR_g22933</name>
</gene>
<proteinExistence type="predicted"/>
<keyword evidence="3" id="KW-1185">Reference proteome</keyword>
<organism evidence="2 3">
    <name type="scientific">Chara braunii</name>
    <name type="common">Braun's stonewort</name>
    <dbReference type="NCBI Taxonomy" id="69332"/>
    <lineage>
        <taxon>Eukaryota</taxon>
        <taxon>Viridiplantae</taxon>
        <taxon>Streptophyta</taxon>
        <taxon>Charophyceae</taxon>
        <taxon>Charales</taxon>
        <taxon>Characeae</taxon>
        <taxon>Chara</taxon>
    </lineage>
</organism>
<name>A0A388L3D3_CHABU</name>
<evidence type="ECO:0000256" key="1">
    <source>
        <dbReference type="SAM" id="MobiDB-lite"/>
    </source>
</evidence>
<evidence type="ECO:0000313" key="2">
    <source>
        <dbReference type="EMBL" id="GBG76713.1"/>
    </source>
</evidence>
<feature type="compositionally biased region" description="Basic and acidic residues" evidence="1">
    <location>
        <begin position="30"/>
        <end position="41"/>
    </location>
</feature>
<feature type="region of interest" description="Disordered" evidence="1">
    <location>
        <begin position="198"/>
        <end position="221"/>
    </location>
</feature>
<dbReference type="AlphaFoldDB" id="A0A388L3D3"/>